<gene>
    <name evidence="5" type="ORF">COW36_02685</name>
</gene>
<dbReference type="GO" id="GO:0003887">
    <property type="term" value="F:DNA-directed DNA polymerase activity"/>
    <property type="evidence" value="ECO:0007669"/>
    <property type="project" value="InterPro"/>
</dbReference>
<dbReference type="Proteomes" id="UP000231019">
    <property type="component" value="Unassembled WGS sequence"/>
</dbReference>
<feature type="domain" description="Exonuclease" evidence="4">
    <location>
        <begin position="10"/>
        <end position="178"/>
    </location>
</feature>
<dbReference type="InterPro" id="IPR012337">
    <property type="entry name" value="RNaseH-like_sf"/>
</dbReference>
<dbReference type="PANTHER" id="PTHR30231:SF4">
    <property type="entry name" value="PROTEIN NEN2"/>
    <property type="match status" value="1"/>
</dbReference>
<sequence length="288" mass="32091">MTGGVLKDQSFIALDLETTGLSATRDRIVEVAAVRFQLETGPRETYNQLVNPGVLMSDEVIAIHGITDSDVASAPSFAEIAKPLEAFLEGSILLAHNASFDLAFLACEMRRQNAPYPTQATIDTCRLARLLLPEAPNYRLTTLIESFQLANHGPAHRALPDALACAELFKLCVSRLPLGPDTSLENFWENYPSVCHQLVSPAVSPKHPLAHALTEAIRQQVDIRIGYHNARNERIERIITPLFLAGRGNYTYLEAFCHLRQENRQFRLERVFSFDKILEPSAVETVIL</sequence>
<name>A0A2M7GA67_9BACT</name>
<dbReference type="InterPro" id="IPR006054">
    <property type="entry name" value="DnaQ"/>
</dbReference>
<comment type="caution">
    <text evidence="5">The sequence shown here is derived from an EMBL/GenBank/DDBJ whole genome shotgun (WGS) entry which is preliminary data.</text>
</comment>
<evidence type="ECO:0000313" key="6">
    <source>
        <dbReference type="Proteomes" id="UP000231019"/>
    </source>
</evidence>
<reference evidence="5 6" key="1">
    <citation type="submission" date="2017-09" db="EMBL/GenBank/DDBJ databases">
        <title>Depth-based differentiation of microbial function through sediment-hosted aquifers and enrichment of novel symbionts in the deep terrestrial subsurface.</title>
        <authorList>
            <person name="Probst A.J."/>
            <person name="Ladd B."/>
            <person name="Jarett J.K."/>
            <person name="Geller-Mcgrath D.E."/>
            <person name="Sieber C.M."/>
            <person name="Emerson J.B."/>
            <person name="Anantharaman K."/>
            <person name="Thomas B.C."/>
            <person name="Malmstrom R."/>
            <person name="Stieglmeier M."/>
            <person name="Klingl A."/>
            <person name="Woyke T."/>
            <person name="Ryan C.M."/>
            <person name="Banfield J.F."/>
        </authorList>
    </citation>
    <scope>NUCLEOTIDE SEQUENCE [LARGE SCALE GENOMIC DNA]</scope>
    <source>
        <strain evidence="5">CG17_big_fil_post_rev_8_21_14_2_50_48_46</strain>
    </source>
</reference>
<evidence type="ECO:0000256" key="2">
    <source>
        <dbReference type="ARBA" id="ARBA00022801"/>
    </source>
</evidence>
<dbReference type="CDD" id="cd06127">
    <property type="entry name" value="DEDDh"/>
    <property type="match status" value="1"/>
</dbReference>
<keyword evidence="1" id="KW-0540">Nuclease</keyword>
<dbReference type="GO" id="GO:0003677">
    <property type="term" value="F:DNA binding"/>
    <property type="evidence" value="ECO:0007669"/>
    <property type="project" value="InterPro"/>
</dbReference>
<dbReference type="InterPro" id="IPR036397">
    <property type="entry name" value="RNaseH_sf"/>
</dbReference>
<dbReference type="SUPFAM" id="SSF53098">
    <property type="entry name" value="Ribonuclease H-like"/>
    <property type="match status" value="1"/>
</dbReference>
<proteinExistence type="predicted"/>
<dbReference type="Pfam" id="PF13280">
    <property type="entry name" value="WYL"/>
    <property type="match status" value="1"/>
</dbReference>
<dbReference type="AlphaFoldDB" id="A0A2M7GA67"/>
<dbReference type="Gene3D" id="3.30.420.10">
    <property type="entry name" value="Ribonuclease H-like superfamily/Ribonuclease H"/>
    <property type="match status" value="1"/>
</dbReference>
<dbReference type="GO" id="GO:0008408">
    <property type="term" value="F:3'-5' exonuclease activity"/>
    <property type="evidence" value="ECO:0007669"/>
    <property type="project" value="TreeGrafter"/>
</dbReference>
<dbReference type="NCBIfam" id="TIGR00573">
    <property type="entry name" value="dnaq"/>
    <property type="match status" value="1"/>
</dbReference>
<accession>A0A2M7GA67</accession>
<evidence type="ECO:0000313" key="5">
    <source>
        <dbReference type="EMBL" id="PIW19035.1"/>
    </source>
</evidence>
<keyword evidence="3" id="KW-0269">Exonuclease</keyword>
<organism evidence="5 6">
    <name type="scientific">bacterium (Candidatus Blackallbacteria) CG17_big_fil_post_rev_8_21_14_2_50_48_46</name>
    <dbReference type="NCBI Taxonomy" id="2014261"/>
    <lineage>
        <taxon>Bacteria</taxon>
        <taxon>Candidatus Blackallbacteria</taxon>
    </lineage>
</organism>
<evidence type="ECO:0000256" key="3">
    <source>
        <dbReference type="ARBA" id="ARBA00022839"/>
    </source>
</evidence>
<dbReference type="InterPro" id="IPR026881">
    <property type="entry name" value="WYL_dom"/>
</dbReference>
<dbReference type="PROSITE" id="PS52050">
    <property type="entry name" value="WYL"/>
    <property type="match status" value="1"/>
</dbReference>
<evidence type="ECO:0000256" key="1">
    <source>
        <dbReference type="ARBA" id="ARBA00022722"/>
    </source>
</evidence>
<evidence type="ECO:0000259" key="4">
    <source>
        <dbReference type="SMART" id="SM00479"/>
    </source>
</evidence>
<protein>
    <recommendedName>
        <fullName evidence="4">Exonuclease domain-containing protein</fullName>
    </recommendedName>
</protein>
<dbReference type="GO" id="GO:0006260">
    <property type="term" value="P:DNA replication"/>
    <property type="evidence" value="ECO:0007669"/>
    <property type="project" value="InterPro"/>
</dbReference>
<dbReference type="Pfam" id="PF00929">
    <property type="entry name" value="RNase_T"/>
    <property type="match status" value="1"/>
</dbReference>
<dbReference type="FunFam" id="3.30.420.10:FF:000045">
    <property type="entry name" value="3'-5' exonuclease DinG"/>
    <property type="match status" value="1"/>
</dbReference>
<dbReference type="InterPro" id="IPR013520">
    <property type="entry name" value="Ribonucl_H"/>
</dbReference>
<dbReference type="PANTHER" id="PTHR30231">
    <property type="entry name" value="DNA POLYMERASE III SUBUNIT EPSILON"/>
    <property type="match status" value="1"/>
</dbReference>
<dbReference type="EMBL" id="PFFQ01000006">
    <property type="protein sequence ID" value="PIW19035.1"/>
    <property type="molecule type" value="Genomic_DNA"/>
</dbReference>
<dbReference type="SMART" id="SM00479">
    <property type="entry name" value="EXOIII"/>
    <property type="match status" value="1"/>
</dbReference>
<keyword evidence="2" id="KW-0378">Hydrolase</keyword>